<dbReference type="OrthoDB" id="8433950at2"/>
<dbReference type="InterPro" id="IPR027417">
    <property type="entry name" value="P-loop_NTPase"/>
</dbReference>
<organism evidence="2 3">
    <name type="scientific">Phreatobacter cathodiphilus</name>
    <dbReference type="NCBI Taxonomy" id="1868589"/>
    <lineage>
        <taxon>Bacteria</taxon>
        <taxon>Pseudomonadati</taxon>
        <taxon>Pseudomonadota</taxon>
        <taxon>Alphaproteobacteria</taxon>
        <taxon>Hyphomicrobiales</taxon>
        <taxon>Phreatobacteraceae</taxon>
        <taxon>Phreatobacter</taxon>
    </lineage>
</organism>
<dbReference type="SUPFAM" id="SSF52540">
    <property type="entry name" value="P-loop containing nucleoside triphosphate hydrolases"/>
    <property type="match status" value="1"/>
</dbReference>
<protein>
    <recommendedName>
        <fullName evidence="1">AAA+ ATPase domain-containing protein</fullName>
    </recommendedName>
</protein>
<dbReference type="PANTHER" id="PTHR11669:SF8">
    <property type="entry name" value="DNA POLYMERASE III SUBUNIT DELTA"/>
    <property type="match status" value="1"/>
</dbReference>
<name>A0A2S0NFX5_9HYPH</name>
<dbReference type="Gene3D" id="3.40.50.300">
    <property type="entry name" value="P-loop containing nucleotide triphosphate hydrolases"/>
    <property type="match status" value="1"/>
</dbReference>
<dbReference type="SMART" id="SM00382">
    <property type="entry name" value="AAA"/>
    <property type="match status" value="1"/>
</dbReference>
<dbReference type="EMBL" id="CP027668">
    <property type="protein sequence ID" value="AVO47084.1"/>
    <property type="molecule type" value="Genomic_DNA"/>
</dbReference>
<accession>A0A2S0NFX5</accession>
<reference evidence="2 3" key="1">
    <citation type="submission" date="2018-03" db="EMBL/GenBank/DDBJ databases">
        <title>Genome sequencing of Phreatobacter sp.</title>
        <authorList>
            <person name="Kim S.-J."/>
            <person name="Heo J."/>
            <person name="Kwon S.-W."/>
        </authorList>
    </citation>
    <scope>NUCLEOTIDE SEQUENCE [LARGE SCALE GENOMIC DNA]</scope>
    <source>
        <strain evidence="2 3">S-12</strain>
    </source>
</reference>
<dbReference type="GO" id="GO:0006261">
    <property type="term" value="P:DNA-templated DNA replication"/>
    <property type="evidence" value="ECO:0007669"/>
    <property type="project" value="TreeGrafter"/>
</dbReference>
<sequence length="808" mass="89278">MARLVADRQGSLIPVLDIDFFRAEISLDRPIVYRYRTGRFRPTFKRILSQHPDVAPNFLAFTPDNDDAKDGGLFGDSFRYCDWSDAGFKVRAPPISDGLLRELAEGRRTSTADLFRISKALDTQVDWGAVRDHCLVIEEAAINAGSRAQYVDYLLSVSPLVAGDAEDWRPRLDSHLDEVMAGEEVNLNKLAKEIDMYVLAHIDPQTNSMIAEAQIEADTSGLRSVGSCMRRFVETGDTYDLVQLVSAASRHGAGRPGSYLVGELYRSTGRLMFQKIGEHAVRSPGKSPHRLVSPGGFPRQLILWSAMMLGWDERLTWYEAESANRSVRGPDNTIVAVENMCREYLERRARDARGEYCVADLWAACNVGFLRSVYETGHGLAYHRGKLVELVSSAIGSGSEAKGWVSELGRAASAAYVARERREENEGHKELGPAVDSAPSSVRRTYSKWLAASSDPAAFDQIIARITPGEVLRQRIQQKSRPSAILFHGRAGVGKGTTARLFAQAMLCEQTAVNGAPCSRCERCHDVLSGGGFIFGNGRLREYSSEKVTKQKARALIEKLVEKAHEPSHTHGRVIVIENVALAGDELDIFLKTLEGSPILFILTARDVANVRPAVRSRCELYKVKPMDLASTRAWLNRLLLSRADVDEKALDVLVSLSRGAPGEILRISDALSKHGSITLADVRSTFSLEWPQRLAGRWIDVLETQERGWPDGGVLAECSPAEKVRRVRAALAHTVVSEGASAESSHPDPALLHLDPQTSDLLRTGFRRAVVRSGTTHREYARKALAFWATYEPLVEHYPESGLRAPS</sequence>
<dbReference type="KEGG" id="phr:C6569_19645"/>
<dbReference type="InterPro" id="IPR003593">
    <property type="entry name" value="AAA+_ATPase"/>
</dbReference>
<dbReference type="InterPro" id="IPR050238">
    <property type="entry name" value="DNA_Rep/Repair_Clamp_Loader"/>
</dbReference>
<dbReference type="PANTHER" id="PTHR11669">
    <property type="entry name" value="REPLICATION FACTOR C / DNA POLYMERASE III GAMMA-TAU SUBUNIT"/>
    <property type="match status" value="1"/>
</dbReference>
<feature type="domain" description="AAA+ ATPase" evidence="1">
    <location>
        <begin position="481"/>
        <end position="625"/>
    </location>
</feature>
<evidence type="ECO:0000313" key="3">
    <source>
        <dbReference type="Proteomes" id="UP000237889"/>
    </source>
</evidence>
<evidence type="ECO:0000313" key="2">
    <source>
        <dbReference type="EMBL" id="AVO47084.1"/>
    </source>
</evidence>
<keyword evidence="3" id="KW-1185">Reference proteome</keyword>
<dbReference type="AlphaFoldDB" id="A0A2S0NFX5"/>
<dbReference type="Pfam" id="PF13177">
    <property type="entry name" value="DNA_pol3_delta2"/>
    <property type="match status" value="1"/>
</dbReference>
<gene>
    <name evidence="2" type="ORF">C6569_19645</name>
</gene>
<proteinExistence type="predicted"/>
<dbReference type="Proteomes" id="UP000237889">
    <property type="component" value="Chromosome"/>
</dbReference>
<evidence type="ECO:0000259" key="1">
    <source>
        <dbReference type="SMART" id="SM00382"/>
    </source>
</evidence>